<dbReference type="Proteomes" id="UP000813462">
    <property type="component" value="Unassembled WGS sequence"/>
</dbReference>
<dbReference type="InterPro" id="IPR046848">
    <property type="entry name" value="E_motif"/>
</dbReference>
<dbReference type="Pfam" id="PF20431">
    <property type="entry name" value="E_motif"/>
    <property type="match status" value="1"/>
</dbReference>
<evidence type="ECO:0008006" key="3">
    <source>
        <dbReference type="Google" id="ProtNLM"/>
    </source>
</evidence>
<evidence type="ECO:0000313" key="2">
    <source>
        <dbReference type="Proteomes" id="UP000813462"/>
    </source>
</evidence>
<dbReference type="InterPro" id="IPR046960">
    <property type="entry name" value="PPR_At4g14850-like_plant"/>
</dbReference>
<dbReference type="GO" id="GO:0009451">
    <property type="term" value="P:RNA modification"/>
    <property type="evidence" value="ECO:0007669"/>
    <property type="project" value="InterPro"/>
</dbReference>
<organism evidence="1 2">
    <name type="scientific">Ziziphus jujuba var. spinosa</name>
    <dbReference type="NCBI Taxonomy" id="714518"/>
    <lineage>
        <taxon>Eukaryota</taxon>
        <taxon>Viridiplantae</taxon>
        <taxon>Streptophyta</taxon>
        <taxon>Embryophyta</taxon>
        <taxon>Tracheophyta</taxon>
        <taxon>Spermatophyta</taxon>
        <taxon>Magnoliopsida</taxon>
        <taxon>eudicotyledons</taxon>
        <taxon>Gunneridae</taxon>
        <taxon>Pentapetalae</taxon>
        <taxon>rosids</taxon>
        <taxon>fabids</taxon>
        <taxon>Rosales</taxon>
        <taxon>Rhamnaceae</taxon>
        <taxon>Paliureae</taxon>
        <taxon>Ziziphus</taxon>
    </lineage>
</organism>
<dbReference type="GO" id="GO:0003723">
    <property type="term" value="F:RNA binding"/>
    <property type="evidence" value="ECO:0007669"/>
    <property type="project" value="InterPro"/>
</dbReference>
<reference evidence="1" key="1">
    <citation type="journal article" date="2021" name="Front. Plant Sci.">
        <title>Chromosome-Scale Genome Assembly for Chinese Sour Jujube and Insights Into Its Genome Evolution and Domestication Signature.</title>
        <authorList>
            <person name="Shen L.-Y."/>
            <person name="Luo H."/>
            <person name="Wang X.-L."/>
            <person name="Wang X.-M."/>
            <person name="Qiu X.-J."/>
            <person name="Liu H."/>
            <person name="Zhou S.-S."/>
            <person name="Jia K.-H."/>
            <person name="Nie S."/>
            <person name="Bao Y.-T."/>
            <person name="Zhang R.-G."/>
            <person name="Yun Q.-Z."/>
            <person name="Chai Y.-H."/>
            <person name="Lu J.-Y."/>
            <person name="Li Y."/>
            <person name="Zhao S.-W."/>
            <person name="Mao J.-F."/>
            <person name="Jia S.-G."/>
            <person name="Mao Y.-M."/>
        </authorList>
    </citation>
    <scope>NUCLEOTIDE SEQUENCE</scope>
    <source>
        <strain evidence="1">AT0</strain>
        <tissue evidence="1">Leaf</tissue>
    </source>
</reference>
<evidence type="ECO:0000313" key="1">
    <source>
        <dbReference type="EMBL" id="KAH7514292.1"/>
    </source>
</evidence>
<dbReference type="PANTHER" id="PTHR47926">
    <property type="entry name" value="PENTATRICOPEPTIDE REPEAT-CONTAINING PROTEIN"/>
    <property type="match status" value="1"/>
</dbReference>
<protein>
    <recommendedName>
        <fullName evidence="3">Pentatricopeptide repeat-containing protein</fullName>
    </recommendedName>
</protein>
<name>A0A978UHL1_ZIZJJ</name>
<gene>
    <name evidence="1" type="ORF">FEM48_Zijuj11G0073100</name>
</gene>
<comment type="caution">
    <text evidence="1">The sequence shown here is derived from an EMBL/GenBank/DDBJ whole genome shotgun (WGS) entry which is preliminary data.</text>
</comment>
<dbReference type="EMBL" id="JAEACU010000011">
    <property type="protein sequence ID" value="KAH7514292.1"/>
    <property type="molecule type" value="Genomic_DNA"/>
</dbReference>
<accession>A0A978UHL1</accession>
<proteinExistence type="predicted"/>
<dbReference type="AlphaFoldDB" id="A0A978UHL1"/>
<sequence>MYAKYGSLDNALQTFKFLNDCITWSVMVTDFSQREFWKGFDIVFLHAWITPSAFTSVGVISACSDLGAVDEAKVLLSNTYTSLRMKEDVERARRLMKLRGLSKEPRYSWIELKSQVHVFVVGDMMHPDIGAPDILAEVRMPSKHMKDEEEGYPPTSESASLFYFNFQMLNLFHSLAR</sequence>